<dbReference type="FunFam" id="3.40.50.300:FF:000062">
    <property type="entry name" value="U5 small nuclear ribonucleoprotein helicase"/>
    <property type="match status" value="1"/>
</dbReference>
<dbReference type="PANTHER" id="PTHR47961">
    <property type="entry name" value="DNA POLYMERASE THETA, PUTATIVE (AFU_ORTHOLOGUE AFUA_1G05260)-RELATED"/>
    <property type="match status" value="1"/>
</dbReference>
<sequence>MPTYFRVSAHKQSLLAVIFVFQLIDLFGVEQFELVLKILESRTTLKNDWKVAERSLKLTERQAEVAQYCQQVTVSSKLQSDLRKGVRKEQKRAKKEIDRMLKGFSEKDKIELEMAQQELMKKKSPHFSVVLQERYPFVFDAMVSNGVSILDDTRYCLPAGSTRRLTDTYEEIVVPGSDQSSVELVKNVYIKDMDPLGQVGFEGFDKLNNVQSLVFEQAYKTRENLLICAPTGAGKTNIAMLCILNVVHGHMVNNEIQKDDFKIIYIAPMKALATEMTNGFGIRLEKLGLKVRELTGDTTLSRRQIAETQMLVLTPEKWDAVTRKPDDAITKFVRLLIIDEVHLLQDERGPVIETIVARTLRQVEMTQQGVRIIGLSATLPNYVDVANFLRVNPYKGLFFFDSRFRPVPLTQTLKFANLMDDVCYEKALSFVRQGHQVLVFVHARNATERLALYFKEKAGREGDSNCFLPSDLGSSQYVAAKKMTEKFRNKRLSELFQSGYGAHHAGLIRHDRLLVEKLFAAGHIKVLFCTATLAWGINLPAYAVIIRGTDVFDAQKGVFTDIGVLDVQQIFGRAGRPQYEKKGHGLILTLHSKLNKYVSMLTSQTPIESQFMKSLFNNLNAEIALGTVSNIAEGVEWLKYSYFYIRARLNPLVYGISLEQLERDPDLSQYLEAKIKEAAEMLDFNQMIRFDPATGYLHATDLGRIASHYYIKYETIETFNFGEGRAKLSSMMTDQDIVCLLSLASEFAQIKVRDEELEDLDKLVVDGCPLSLKKDLLATVSGKVNCLIQAFISRCIIRNFALVSELLYIEQNASRLCRAMFEISLRKGWAHASGACLDFAKSLERRIWSFQTPLRFLLFFKFVFFFKQIIKNLYTIIQISVAVTPDFVWDDKLLGGGSQSFWIFVEDLNENLILHYERLTVNKKKVVMGVPQNLIFTVPVHEQQLSHNYQVRVSSDYYVVPDNVVPVSMHNCVLPFANCPHTDLLDLDPLPVKALHNKAFESIYNFPYFNAIQTQVFHCLYHTDQNALIGAPTGSGKTLCAELAIFRLITEQPKKKCVYIAPLKALVRERVIDWNKKFSQLLGMKCVELTGDHTPDLRSLSEAKLVVTTPEKWDGITRSWESRAYVREVALVIIDEIHLLGVERGAVLEAIITRIKLVSAKQKNINPLRVIGLSTALANAGDVAEWLDISEAGLYNFRPSVRPVPVEVHIAGFPGQYYCPRMALMNKPAFKAIKTFSPDKPVLIFVASRRQTRLTAMAFVSQLVAEENPRQWLNADIQELEEIAQTLKDENLKLTLPFGIGMHHAGLQQHERNVVEQLFLERKIQVLITTATLAWGINLPAHLVIIKGTEFYDGKTHKYVDFPVTDVLQMMGRAGRPQYDNSAVAVIYVQDIKKPFYKRFLYEPFPVESSLLPVLPNHINAEIHACTVSTRNQIMEYIANTYLYRRLFANPGYYEVPEVTEEALTSFLVNIVDHCVEELLASKCITYEEVEQILKSTPLGHIASIYYLRHETVRFFSYAVTSNSSVYDMLKILADNPEYSEIPVRHNEDQVNAQLQRYLPIKLPPECEMDSPHTKAHLLFQAHLSRLPVPTDYVTDLRSVLDQCVRIIQAMLDICVIKRWLAAAINVITVLQMIVQARWYTDDPLLVLPHCTETSIDDIMSVYGVNAYCPRFSKEKAPGWFLLVGEKDTGEVLAFLKTPPITGSKVFRLKLEIPKKA</sequence>
<dbReference type="FunFam" id="1.10.3380.10:FF:000001">
    <property type="entry name" value="U5 small nuclear ribonucleoprotein helicase"/>
    <property type="match status" value="1"/>
</dbReference>
<dbReference type="GO" id="GO:0004386">
    <property type="term" value="F:helicase activity"/>
    <property type="evidence" value="ECO:0007669"/>
    <property type="project" value="UniProtKB-KW"/>
</dbReference>
<dbReference type="SUPFAM" id="SSF158702">
    <property type="entry name" value="Sec63 N-terminal domain-like"/>
    <property type="match status" value="2"/>
</dbReference>
<protein>
    <recommendedName>
        <fullName evidence="10">Activating signal cointegrator 1 complex subunit 3</fullName>
    </recommendedName>
</protein>
<dbReference type="InterPro" id="IPR036388">
    <property type="entry name" value="WH-like_DNA-bd_sf"/>
</dbReference>
<comment type="function">
    <text evidence="5">Catalyzes the ATP-dependent unwinding of U4/U6 RNA duplices, an essential step in the assembly of a catalytically active spliceosome. Plays a role in pre-mRNA splicing.</text>
</comment>
<dbReference type="InterPro" id="IPR014001">
    <property type="entry name" value="Helicase_ATP-bd"/>
</dbReference>
<dbReference type="InterPro" id="IPR011545">
    <property type="entry name" value="DEAD/DEAH_box_helicase_dom"/>
</dbReference>
<dbReference type="PANTHER" id="PTHR47961:SF13">
    <property type="entry name" value="ACTIVATING SIGNAL COINTEGRATOR 1 COMPLEX SUBUNIT 3"/>
    <property type="match status" value="1"/>
</dbReference>
<dbReference type="CDD" id="cd18795">
    <property type="entry name" value="SF2_C_Ski2"/>
    <property type="match status" value="2"/>
</dbReference>
<evidence type="ECO:0000259" key="6">
    <source>
        <dbReference type="PROSITE" id="PS51192"/>
    </source>
</evidence>
<dbReference type="FunFam" id="3.40.50.300:FF:000198">
    <property type="entry name" value="Activating signal cointegrator 1 complex subunit"/>
    <property type="match status" value="1"/>
</dbReference>
<dbReference type="SUPFAM" id="SSF46785">
    <property type="entry name" value="Winged helix' DNA-binding domain"/>
    <property type="match status" value="2"/>
</dbReference>
<dbReference type="FunFam" id="1.10.10.10:FF:000024">
    <property type="entry name" value="U5 small nuclear ribonucleoprotein helicase"/>
    <property type="match status" value="1"/>
</dbReference>
<dbReference type="Pfam" id="PF02889">
    <property type="entry name" value="Sec63"/>
    <property type="match status" value="2"/>
</dbReference>
<dbReference type="InterPro" id="IPR036390">
    <property type="entry name" value="WH_DNA-bd_sf"/>
</dbReference>
<reference evidence="8 9" key="1">
    <citation type="submission" date="2018-10" db="EMBL/GenBank/DDBJ databases">
        <authorList>
            <consortium name="Pathogen Informatics"/>
        </authorList>
    </citation>
    <scope>NUCLEOTIDE SEQUENCE [LARGE SCALE GENOMIC DNA]</scope>
</reference>
<dbReference type="Proteomes" id="UP000274131">
    <property type="component" value="Unassembled WGS sequence"/>
</dbReference>
<evidence type="ECO:0000256" key="3">
    <source>
        <dbReference type="ARBA" id="ARBA00022806"/>
    </source>
</evidence>
<dbReference type="PROSITE" id="PS51192">
    <property type="entry name" value="HELICASE_ATP_BIND_1"/>
    <property type="match status" value="2"/>
</dbReference>
<keyword evidence="2" id="KW-0378">Hydrolase</keyword>
<dbReference type="Pfam" id="PF00270">
    <property type="entry name" value="DEAD"/>
    <property type="match status" value="2"/>
</dbReference>
<evidence type="ECO:0000259" key="7">
    <source>
        <dbReference type="PROSITE" id="PS51194"/>
    </source>
</evidence>
<evidence type="ECO:0000256" key="1">
    <source>
        <dbReference type="ARBA" id="ARBA00022741"/>
    </source>
</evidence>
<dbReference type="InterPro" id="IPR057842">
    <property type="entry name" value="WH_MER3"/>
</dbReference>
<organism evidence="8 9">
    <name type="scientific">Enterobius vermicularis</name>
    <name type="common">Human pinworm</name>
    <dbReference type="NCBI Taxonomy" id="51028"/>
    <lineage>
        <taxon>Eukaryota</taxon>
        <taxon>Metazoa</taxon>
        <taxon>Ecdysozoa</taxon>
        <taxon>Nematoda</taxon>
        <taxon>Chromadorea</taxon>
        <taxon>Rhabditida</taxon>
        <taxon>Spirurina</taxon>
        <taxon>Oxyuridomorpha</taxon>
        <taxon>Oxyuroidea</taxon>
        <taxon>Oxyuridae</taxon>
        <taxon>Enterobius</taxon>
    </lineage>
</organism>
<dbReference type="FunFam" id="1.10.3380.10:FF:000002">
    <property type="entry name" value="Activating signal cointegrator 1 complex subunit 3"/>
    <property type="match status" value="1"/>
</dbReference>
<dbReference type="EMBL" id="UXUI01007456">
    <property type="protein sequence ID" value="VDD87687.1"/>
    <property type="molecule type" value="Genomic_DNA"/>
</dbReference>
<dbReference type="SUPFAM" id="SSF52540">
    <property type="entry name" value="P-loop containing nucleoside triphosphate hydrolases"/>
    <property type="match status" value="3"/>
</dbReference>
<evidence type="ECO:0000256" key="5">
    <source>
        <dbReference type="ARBA" id="ARBA00054527"/>
    </source>
</evidence>
<dbReference type="Gene3D" id="3.40.50.300">
    <property type="entry name" value="P-loop containing nucleotide triphosphate hydrolases"/>
    <property type="match status" value="4"/>
</dbReference>
<feature type="domain" description="Helicase C-terminal" evidence="7">
    <location>
        <begin position="423"/>
        <end position="639"/>
    </location>
</feature>
<dbReference type="FunFam" id="3.40.50.300:FF:000231">
    <property type="entry name" value="Activating signal cointegrator 1 complex subunit 3"/>
    <property type="match status" value="1"/>
</dbReference>
<evidence type="ECO:0000313" key="9">
    <source>
        <dbReference type="Proteomes" id="UP000274131"/>
    </source>
</evidence>
<dbReference type="OrthoDB" id="5575at2759"/>
<dbReference type="FunFam" id="1.10.10.10:FF:000012">
    <property type="entry name" value="U5 small nuclear ribonucleoprotein helicase"/>
    <property type="match status" value="1"/>
</dbReference>
<dbReference type="SMART" id="SM00382">
    <property type="entry name" value="AAA"/>
    <property type="match status" value="2"/>
</dbReference>
<dbReference type="InterPro" id="IPR004179">
    <property type="entry name" value="Sec63-dom"/>
</dbReference>
<accession>A0A3P6H6B4</accession>
<proteinExistence type="predicted"/>
<feature type="domain" description="Helicase ATP-binding" evidence="6">
    <location>
        <begin position="216"/>
        <end position="397"/>
    </location>
</feature>
<dbReference type="GO" id="GO:0005524">
    <property type="term" value="F:ATP binding"/>
    <property type="evidence" value="ECO:0007669"/>
    <property type="project" value="UniProtKB-KW"/>
</dbReference>
<dbReference type="InterPro" id="IPR050474">
    <property type="entry name" value="Hel308_SKI2-like"/>
</dbReference>
<dbReference type="Gene3D" id="1.10.3380.10">
    <property type="entry name" value="Sec63 N-terminal domain-like domain"/>
    <property type="match status" value="2"/>
</dbReference>
<keyword evidence="3" id="KW-0347">Helicase</keyword>
<feature type="domain" description="Helicase C-terminal" evidence="7">
    <location>
        <begin position="1225"/>
        <end position="1423"/>
    </location>
</feature>
<dbReference type="FunFam" id="3.40.50.300:FF:000102">
    <property type="entry name" value="RNA helicase, activating signal cointegrator 1"/>
    <property type="match status" value="1"/>
</dbReference>
<dbReference type="PROSITE" id="PS51194">
    <property type="entry name" value="HELICASE_CTER"/>
    <property type="match status" value="2"/>
</dbReference>
<evidence type="ECO:0000313" key="8">
    <source>
        <dbReference type="EMBL" id="VDD87687.1"/>
    </source>
</evidence>
<dbReference type="SMART" id="SM00487">
    <property type="entry name" value="DEXDc"/>
    <property type="match status" value="2"/>
</dbReference>
<dbReference type="InterPro" id="IPR027417">
    <property type="entry name" value="P-loop_NTPase"/>
</dbReference>
<feature type="domain" description="Helicase ATP-binding" evidence="6">
    <location>
        <begin position="1018"/>
        <end position="1195"/>
    </location>
</feature>
<evidence type="ECO:0008006" key="10">
    <source>
        <dbReference type="Google" id="ProtNLM"/>
    </source>
</evidence>
<dbReference type="SMART" id="SM00973">
    <property type="entry name" value="Sec63"/>
    <property type="match status" value="2"/>
</dbReference>
<keyword evidence="1" id="KW-0547">Nucleotide-binding</keyword>
<dbReference type="InterPro" id="IPR003593">
    <property type="entry name" value="AAA+_ATPase"/>
</dbReference>
<dbReference type="Gene3D" id="1.10.10.10">
    <property type="entry name" value="Winged helix-like DNA-binding domain superfamily/Winged helix DNA-binding domain"/>
    <property type="match status" value="2"/>
</dbReference>
<evidence type="ECO:0000256" key="2">
    <source>
        <dbReference type="ARBA" id="ARBA00022801"/>
    </source>
</evidence>
<dbReference type="STRING" id="51028.A0A3P6H6B4"/>
<name>A0A3P6H6B4_ENTVE</name>
<gene>
    <name evidence="8" type="ORF">EVEC_LOCUS2830</name>
</gene>
<dbReference type="GO" id="GO:0016787">
    <property type="term" value="F:hydrolase activity"/>
    <property type="evidence" value="ECO:0007669"/>
    <property type="project" value="UniProtKB-KW"/>
</dbReference>
<keyword evidence="4" id="KW-0067">ATP-binding</keyword>
<evidence type="ECO:0000256" key="4">
    <source>
        <dbReference type="ARBA" id="ARBA00022840"/>
    </source>
</evidence>
<dbReference type="Pfam" id="PF00271">
    <property type="entry name" value="Helicase_C"/>
    <property type="match status" value="2"/>
</dbReference>
<dbReference type="InterPro" id="IPR035892">
    <property type="entry name" value="C2_domain_sf"/>
</dbReference>
<dbReference type="InterPro" id="IPR001650">
    <property type="entry name" value="Helicase_C-like"/>
</dbReference>
<dbReference type="Gene3D" id="2.60.40.150">
    <property type="entry name" value="C2 domain"/>
    <property type="match status" value="2"/>
</dbReference>
<dbReference type="SMART" id="SM00490">
    <property type="entry name" value="HELICc"/>
    <property type="match status" value="2"/>
</dbReference>
<dbReference type="GO" id="GO:0003676">
    <property type="term" value="F:nucleic acid binding"/>
    <property type="evidence" value="ECO:0007669"/>
    <property type="project" value="InterPro"/>
</dbReference>
<keyword evidence="9" id="KW-1185">Reference proteome</keyword>
<dbReference type="Pfam" id="PF23445">
    <property type="entry name" value="WHD_SNRNP200"/>
    <property type="match status" value="2"/>
</dbReference>